<dbReference type="RefSeq" id="WP_079748780.1">
    <property type="nucleotide sequence ID" value="NZ_CP023248.2"/>
</dbReference>
<organism evidence="1">
    <name type="scientific">Vibrio parahaemolyticus</name>
    <dbReference type="NCBI Taxonomy" id="670"/>
    <lineage>
        <taxon>Bacteria</taxon>
        <taxon>Pseudomonadati</taxon>
        <taxon>Pseudomonadota</taxon>
        <taxon>Gammaproteobacteria</taxon>
        <taxon>Vibrionales</taxon>
        <taxon>Vibrionaceae</taxon>
        <taxon>Vibrio</taxon>
    </lineage>
</organism>
<accession>A0A249W6Y5</accession>
<gene>
    <name evidence="1" type="ORF">YA91_15400</name>
</gene>
<sequence length="80" mass="9009">MVRVCENRSQVSFEVGFSVSETDLLVESQLCNIVFSKDFFGVASPFSTALTVPSGFSDRRFETAPDLRILKYIKRALAKR</sequence>
<protein>
    <submittedName>
        <fullName evidence="1">Uncharacterized protein</fullName>
    </submittedName>
</protein>
<name>A0A249W6Y5_VIBPH</name>
<dbReference type="AlphaFoldDB" id="A0A249W6Y5"/>
<reference evidence="1" key="1">
    <citation type="submission" date="2017-09" db="EMBL/GenBank/DDBJ databases">
        <authorList>
            <person name="Ehlers B."/>
            <person name="Leendertz F.H."/>
        </authorList>
    </citation>
    <scope>NUCLEOTIDE SEQUENCE</scope>
    <source>
        <strain evidence="1">MAVP-26</strain>
    </source>
</reference>
<dbReference type="EMBL" id="CP023248">
    <property type="protein sequence ID" value="ASZ51841.1"/>
    <property type="molecule type" value="Genomic_DNA"/>
</dbReference>
<proteinExistence type="predicted"/>
<evidence type="ECO:0000313" key="1">
    <source>
        <dbReference type="EMBL" id="ASZ51841.1"/>
    </source>
</evidence>